<keyword evidence="5" id="KW-0378">Hydrolase</keyword>
<feature type="transmembrane region" description="Helical" evidence="12">
    <location>
        <begin position="197"/>
        <end position="218"/>
    </location>
</feature>
<evidence type="ECO:0000259" key="13">
    <source>
        <dbReference type="Pfam" id="PF00326"/>
    </source>
</evidence>
<evidence type="ECO:0000313" key="15">
    <source>
        <dbReference type="EMBL" id="KAK6729192.1"/>
    </source>
</evidence>
<evidence type="ECO:0000256" key="6">
    <source>
        <dbReference type="ARBA" id="ARBA00022825"/>
    </source>
</evidence>
<dbReference type="Proteomes" id="UP001303046">
    <property type="component" value="Unassembled WGS sequence"/>
</dbReference>
<evidence type="ECO:0000256" key="11">
    <source>
        <dbReference type="ARBA" id="ARBA00037847"/>
    </source>
</evidence>
<dbReference type="InterPro" id="IPR050278">
    <property type="entry name" value="Serine_Prot_S9B/DPPIV"/>
</dbReference>
<evidence type="ECO:0000256" key="3">
    <source>
        <dbReference type="ARBA" id="ARBA00022670"/>
    </source>
</evidence>
<keyword evidence="7" id="KW-0735">Signal-anchor</keyword>
<accession>A0ABR1BV44</accession>
<keyword evidence="10" id="KW-0325">Glycoprotein</keyword>
<dbReference type="SUPFAM" id="SSF53474">
    <property type="entry name" value="alpha/beta-Hydrolases"/>
    <property type="match status" value="1"/>
</dbReference>
<evidence type="ECO:0000256" key="4">
    <source>
        <dbReference type="ARBA" id="ARBA00022692"/>
    </source>
</evidence>
<keyword evidence="8 12" id="KW-1133">Transmembrane helix</keyword>
<dbReference type="Pfam" id="PF00326">
    <property type="entry name" value="Peptidase_S9"/>
    <property type="match status" value="1"/>
</dbReference>
<gene>
    <name evidence="15" type="primary">Necator_chrI.g2439</name>
    <name evidence="15" type="ORF">RB195_006311</name>
</gene>
<evidence type="ECO:0000256" key="12">
    <source>
        <dbReference type="SAM" id="Phobius"/>
    </source>
</evidence>
<evidence type="ECO:0000313" key="16">
    <source>
        <dbReference type="Proteomes" id="UP001303046"/>
    </source>
</evidence>
<dbReference type="Pfam" id="PF00930">
    <property type="entry name" value="DPPIV_N"/>
    <property type="match status" value="1"/>
</dbReference>
<dbReference type="Gene3D" id="2.140.10.30">
    <property type="entry name" value="Dipeptidylpeptidase IV, N-terminal domain"/>
    <property type="match status" value="1"/>
</dbReference>
<evidence type="ECO:0000256" key="8">
    <source>
        <dbReference type="ARBA" id="ARBA00022989"/>
    </source>
</evidence>
<dbReference type="SUPFAM" id="SSF82171">
    <property type="entry name" value="DPP6 N-terminal domain-like"/>
    <property type="match status" value="1"/>
</dbReference>
<evidence type="ECO:0000256" key="5">
    <source>
        <dbReference type="ARBA" id="ARBA00022801"/>
    </source>
</evidence>
<dbReference type="EMBL" id="JAVFWL010000001">
    <property type="protein sequence ID" value="KAK6729192.1"/>
    <property type="molecule type" value="Genomic_DNA"/>
</dbReference>
<keyword evidence="2" id="KW-0031">Aminopeptidase</keyword>
<feature type="domain" description="Peptidase S9 prolyl oligopeptidase catalytic" evidence="13">
    <location>
        <begin position="787"/>
        <end position="979"/>
    </location>
</feature>
<protein>
    <recommendedName>
        <fullName evidence="17">Peptidase, S9A/B/C family, catalytic domain protein</fullName>
    </recommendedName>
</protein>
<evidence type="ECO:0000256" key="7">
    <source>
        <dbReference type="ARBA" id="ARBA00022968"/>
    </source>
</evidence>
<evidence type="ECO:0000256" key="10">
    <source>
        <dbReference type="ARBA" id="ARBA00023180"/>
    </source>
</evidence>
<reference evidence="15 16" key="1">
    <citation type="submission" date="2023-08" db="EMBL/GenBank/DDBJ databases">
        <title>A Necator americanus chromosomal reference genome.</title>
        <authorList>
            <person name="Ilik V."/>
            <person name="Petrzelkova K.J."/>
            <person name="Pardy F."/>
            <person name="Fuh T."/>
            <person name="Niatou-Singa F.S."/>
            <person name="Gouil Q."/>
            <person name="Baker L."/>
            <person name="Ritchie M.E."/>
            <person name="Jex A.R."/>
            <person name="Gazzola D."/>
            <person name="Li H."/>
            <person name="Toshio Fujiwara R."/>
            <person name="Zhan B."/>
            <person name="Aroian R.V."/>
            <person name="Pafco B."/>
            <person name="Schwarz E.M."/>
        </authorList>
    </citation>
    <scope>NUCLEOTIDE SEQUENCE [LARGE SCALE GENOMIC DNA]</scope>
    <source>
        <strain evidence="15 16">Aroian</strain>
        <tissue evidence="15">Whole animal</tissue>
    </source>
</reference>
<comment type="subcellular location">
    <subcellularLocation>
        <location evidence="11">Endomembrane system</location>
        <topology evidence="11">Single-pass membrane protein</topology>
    </subcellularLocation>
    <subcellularLocation>
        <location evidence="1">Membrane</location>
        <topology evidence="1">Single-pass type II membrane protein</topology>
    </subcellularLocation>
</comment>
<dbReference type="InterPro" id="IPR002469">
    <property type="entry name" value="Peptidase_S9B_N"/>
</dbReference>
<evidence type="ECO:0000256" key="1">
    <source>
        <dbReference type="ARBA" id="ARBA00004606"/>
    </source>
</evidence>
<dbReference type="InterPro" id="IPR001375">
    <property type="entry name" value="Peptidase_S9_cat"/>
</dbReference>
<dbReference type="PANTHER" id="PTHR11731">
    <property type="entry name" value="PROTEASE FAMILY S9B,C DIPEPTIDYL-PEPTIDASE IV-RELATED"/>
    <property type="match status" value="1"/>
</dbReference>
<keyword evidence="3" id="KW-0645">Protease</keyword>
<keyword evidence="4 12" id="KW-0812">Transmembrane</keyword>
<evidence type="ECO:0000259" key="14">
    <source>
        <dbReference type="Pfam" id="PF00930"/>
    </source>
</evidence>
<name>A0ABR1BV44_NECAM</name>
<proteinExistence type="predicted"/>
<evidence type="ECO:0000256" key="9">
    <source>
        <dbReference type="ARBA" id="ARBA00023136"/>
    </source>
</evidence>
<feature type="domain" description="Dipeptidylpeptidase IV N-terminal" evidence="14">
    <location>
        <begin position="363"/>
        <end position="690"/>
    </location>
</feature>
<dbReference type="PANTHER" id="PTHR11731:SF200">
    <property type="entry name" value="DIPEPTIDYL PEPTIDASE 10, ISOFORM B"/>
    <property type="match status" value="1"/>
</dbReference>
<sequence>MLEWDDKGVEIAGRQPHHLHLADDIAVITPNILQGVWMLTELEKNMWMHRSLAQSVKGTQAGRKCSERCSTLNRVAAAFAKNRKIKWAGHAMPFNDNCWTRIVLVLFVSDVRGKTICRLWHAIGTDGKYTGAHSTSSKAVVMAVKAKVSVIDQAHRSGRQFPVSFPSLNSSTKNSQKAFGNRFELGKGVKQEGGWKGIATLLVIMFVCSLIGLAFHLFTPKGDKLSKGDDATVVVEKKRKESGGDKVYHGLPQPVNYGAHFVGNDAIVYSNYLHGPVRLSLDRMEPERLLKYNPDSLNPIPSHDYRYYAFCRQVSFHVTSKFNATFMISIFDRETYALLDRSYNGSAPTELKKRLTYKVGVTKIGSETQRFFRWNPIGYDYVFWQDGHLYYSESPESLTSVRISIEGLNRQHEISERSYGVWWSKKGKKLAFLSKEKKEEKSILMVGYTEGESYPSVMEQKYAKTHEKQIPTFILFVWDKGSRELKQMDVQLRNRTAYHIFYGAEWVVIGDEEFLVVFWADRLQTHISVTICDHPSGFCKLIFEHKYPSRTWPEVREFSSILSSDNAIYILLPRARADGNSYQHIAKLTIQRTAGKGARAMKWAKSSFLSIGNFDVVKLNAYDKNNDTIYFTASAPSPLNRHLYSTMGSPTTTDAWKCVSCGHSNCTYQDNQLTSNFKHILTWCKGPAVPRYYLGDIVGGKVENLVEILKDESYEKELDSTILPSIIRDTVPLAQGYEANVKIYLPPNQASRSSSSSLPVLLKVYAGPGGPQMASDECFTTDGFVEFLVTSRKYAVVMIDGRGSNGRGWKYRGAFHGALGTVEIEDQIEGIRQVIRKYPFLDAHRLSVFGWSYGGFAAALMSEKAPESFFKCAISVAPVANFLYYNTAYSEKYMGNAEKSVYDASDITKNVSNFKKTRLLLLHGLYDENVHFQHSALFIEALQRNDIDFDVMVYPNKDHFITSEHLHKKISSFLKQCAKRL</sequence>
<keyword evidence="9 12" id="KW-0472">Membrane</keyword>
<organism evidence="15 16">
    <name type="scientific">Necator americanus</name>
    <name type="common">Human hookworm</name>
    <dbReference type="NCBI Taxonomy" id="51031"/>
    <lineage>
        <taxon>Eukaryota</taxon>
        <taxon>Metazoa</taxon>
        <taxon>Ecdysozoa</taxon>
        <taxon>Nematoda</taxon>
        <taxon>Chromadorea</taxon>
        <taxon>Rhabditida</taxon>
        <taxon>Rhabditina</taxon>
        <taxon>Rhabditomorpha</taxon>
        <taxon>Strongyloidea</taxon>
        <taxon>Ancylostomatidae</taxon>
        <taxon>Bunostominae</taxon>
        <taxon>Necator</taxon>
    </lineage>
</organism>
<dbReference type="InterPro" id="IPR029058">
    <property type="entry name" value="AB_hydrolase_fold"/>
</dbReference>
<dbReference type="Gene3D" id="3.40.50.1820">
    <property type="entry name" value="alpha/beta hydrolase"/>
    <property type="match status" value="1"/>
</dbReference>
<comment type="caution">
    <text evidence="15">The sequence shown here is derived from an EMBL/GenBank/DDBJ whole genome shotgun (WGS) entry which is preliminary data.</text>
</comment>
<keyword evidence="6" id="KW-0720">Serine protease</keyword>
<evidence type="ECO:0008006" key="17">
    <source>
        <dbReference type="Google" id="ProtNLM"/>
    </source>
</evidence>
<evidence type="ECO:0000256" key="2">
    <source>
        <dbReference type="ARBA" id="ARBA00022438"/>
    </source>
</evidence>
<keyword evidence="16" id="KW-1185">Reference proteome</keyword>